<protein>
    <recommendedName>
        <fullName evidence="1">DUF7694 domain-containing protein</fullName>
    </recommendedName>
</protein>
<proteinExistence type="predicted"/>
<evidence type="ECO:0000259" key="1">
    <source>
        <dbReference type="Pfam" id="PF24746"/>
    </source>
</evidence>
<dbReference type="AlphaFoldDB" id="A0A6M3KER7"/>
<dbReference type="EMBL" id="MT142422">
    <property type="protein sequence ID" value="QJA80447.1"/>
    <property type="molecule type" value="Genomic_DNA"/>
</dbReference>
<feature type="domain" description="DUF7694" evidence="1">
    <location>
        <begin position="42"/>
        <end position="112"/>
    </location>
</feature>
<sequence length="123" mass="14357">MKPITEANKFRFRTGYFGSNDSDGNNGAFIIPYNKKINLACVVSDGEGWDHVSIHVVDKRGCIITRCPTWDEMLFVKDLFFEKDEWTVQYMPPKSKNINVHNYTLHIWKPQDQELPKPPVWLV</sequence>
<reference evidence="2" key="1">
    <citation type="submission" date="2020-03" db="EMBL/GenBank/DDBJ databases">
        <title>The deep terrestrial virosphere.</title>
        <authorList>
            <person name="Holmfeldt K."/>
            <person name="Nilsson E."/>
            <person name="Simone D."/>
            <person name="Lopez-Fernandez M."/>
            <person name="Wu X."/>
            <person name="de Brujin I."/>
            <person name="Lundin D."/>
            <person name="Andersson A."/>
            <person name="Bertilsson S."/>
            <person name="Dopson M."/>
        </authorList>
    </citation>
    <scope>NUCLEOTIDE SEQUENCE</scope>
    <source>
        <strain evidence="2">MM415A00721</strain>
    </source>
</reference>
<organism evidence="2">
    <name type="scientific">viral metagenome</name>
    <dbReference type="NCBI Taxonomy" id="1070528"/>
    <lineage>
        <taxon>unclassified sequences</taxon>
        <taxon>metagenomes</taxon>
        <taxon>organismal metagenomes</taxon>
    </lineage>
</organism>
<name>A0A6M3KER7_9ZZZZ</name>
<evidence type="ECO:0000313" key="2">
    <source>
        <dbReference type="EMBL" id="QJA80447.1"/>
    </source>
</evidence>
<accession>A0A6M3KER7</accession>
<dbReference type="InterPro" id="IPR056111">
    <property type="entry name" value="DUF7694"/>
</dbReference>
<gene>
    <name evidence="2" type="ORF">MM415A00721_0020</name>
</gene>
<dbReference type="Pfam" id="PF24746">
    <property type="entry name" value="DUF7694"/>
    <property type="match status" value="1"/>
</dbReference>